<accession>A0A6S6QYJ7</accession>
<name>A0A6S6QYJ7_9FIRM</name>
<dbReference type="GO" id="GO:0003677">
    <property type="term" value="F:DNA binding"/>
    <property type="evidence" value="ECO:0007669"/>
    <property type="project" value="UniProtKB-UniRule"/>
</dbReference>
<dbReference type="Proteomes" id="UP000515561">
    <property type="component" value="Chromosome"/>
</dbReference>
<dbReference type="InterPro" id="IPR025269">
    <property type="entry name" value="SAM-like_dom"/>
</dbReference>
<evidence type="ECO:0000256" key="2">
    <source>
        <dbReference type="ARBA" id="ARBA00023125"/>
    </source>
</evidence>
<dbReference type="Gene3D" id="1.10.150.130">
    <property type="match status" value="1"/>
</dbReference>
<dbReference type="InterPro" id="IPR011010">
    <property type="entry name" value="DNA_brk_join_enz"/>
</dbReference>
<dbReference type="KEGG" id="acel:acsn021_32730"/>
<proteinExistence type="inferred from homology"/>
<dbReference type="InterPro" id="IPR044068">
    <property type="entry name" value="CB"/>
</dbReference>
<gene>
    <name evidence="4" type="primary">xerC</name>
    <name evidence="4" type="ORF">acsn021_32730</name>
</gene>
<dbReference type="InterPro" id="IPR013762">
    <property type="entry name" value="Integrase-like_cat_sf"/>
</dbReference>
<dbReference type="GO" id="GO:0015074">
    <property type="term" value="P:DNA integration"/>
    <property type="evidence" value="ECO:0007669"/>
    <property type="project" value="InterPro"/>
</dbReference>
<keyword evidence="5" id="KW-1185">Reference proteome</keyword>
<dbReference type="EMBL" id="AP023367">
    <property type="protein sequence ID" value="BCJ95704.1"/>
    <property type="molecule type" value="Genomic_DNA"/>
</dbReference>
<sequence length="267" mass="31615">MSKSLKEKLSLQEVLTEFLFDCKLRKLSERTTKSYKNNNLSFFRYIEVEYELTEVCEVSHKVIQAYVNYLADKGLKESYINGLIKCFRAFFTYCVNERYITDNPVDRVRSQKQPLNLISTFNDGEVKDMIRYYNGSRFLDIRNKFILIMLFDSSIRNSELCNLKMSDIRTIYINILGKGKKIRHVPITASINKYLLKYLRVRENYIKDKTGYDTEYLFLSQKGKILTVETVERIILECGSACNVREEIRISPHTARHYYAQTQLKWL</sequence>
<evidence type="ECO:0000256" key="1">
    <source>
        <dbReference type="ARBA" id="ARBA00008857"/>
    </source>
</evidence>
<dbReference type="AlphaFoldDB" id="A0A6S6QYJ7"/>
<dbReference type="InterPro" id="IPR010998">
    <property type="entry name" value="Integrase_recombinase_N"/>
</dbReference>
<comment type="similarity">
    <text evidence="1">Belongs to the 'phage' integrase family.</text>
</comment>
<dbReference type="Pfam" id="PF00589">
    <property type="entry name" value="Phage_integrase"/>
    <property type="match status" value="1"/>
</dbReference>
<organism evidence="4 5">
    <name type="scientific">Anaerocolumna cellulosilytica</name>
    <dbReference type="NCBI Taxonomy" id="433286"/>
    <lineage>
        <taxon>Bacteria</taxon>
        <taxon>Bacillati</taxon>
        <taxon>Bacillota</taxon>
        <taxon>Clostridia</taxon>
        <taxon>Lachnospirales</taxon>
        <taxon>Lachnospiraceae</taxon>
        <taxon>Anaerocolumna</taxon>
    </lineage>
</organism>
<keyword evidence="2" id="KW-0238">DNA-binding</keyword>
<dbReference type="Pfam" id="PF13102">
    <property type="entry name" value="Phage_int_SAM_5"/>
    <property type="match status" value="1"/>
</dbReference>
<dbReference type="GO" id="GO:0006310">
    <property type="term" value="P:DNA recombination"/>
    <property type="evidence" value="ECO:0007669"/>
    <property type="project" value="UniProtKB-KW"/>
</dbReference>
<keyword evidence="3" id="KW-0233">DNA recombination</keyword>
<dbReference type="PANTHER" id="PTHR30349:SF41">
    <property type="entry name" value="INTEGRASE_RECOMBINASE PROTEIN MJ0367-RELATED"/>
    <property type="match status" value="1"/>
</dbReference>
<dbReference type="PROSITE" id="PS51900">
    <property type="entry name" value="CB"/>
    <property type="match status" value="1"/>
</dbReference>
<protein>
    <submittedName>
        <fullName evidence="4">Tyrosine recombinase XerC</fullName>
    </submittedName>
</protein>
<evidence type="ECO:0000313" key="4">
    <source>
        <dbReference type="EMBL" id="BCJ95704.1"/>
    </source>
</evidence>
<evidence type="ECO:0000313" key="5">
    <source>
        <dbReference type="Proteomes" id="UP000515561"/>
    </source>
</evidence>
<dbReference type="InterPro" id="IPR050090">
    <property type="entry name" value="Tyrosine_recombinase_XerCD"/>
</dbReference>
<dbReference type="SUPFAM" id="SSF56349">
    <property type="entry name" value="DNA breaking-rejoining enzymes"/>
    <property type="match status" value="1"/>
</dbReference>
<dbReference type="InterPro" id="IPR002104">
    <property type="entry name" value="Integrase_catalytic"/>
</dbReference>
<dbReference type="PANTHER" id="PTHR30349">
    <property type="entry name" value="PHAGE INTEGRASE-RELATED"/>
    <property type="match status" value="1"/>
</dbReference>
<dbReference type="Gene3D" id="1.10.443.10">
    <property type="entry name" value="Intergrase catalytic core"/>
    <property type="match status" value="1"/>
</dbReference>
<dbReference type="RefSeq" id="WP_243167903.1">
    <property type="nucleotide sequence ID" value="NZ_AP023367.1"/>
</dbReference>
<evidence type="ECO:0000256" key="3">
    <source>
        <dbReference type="ARBA" id="ARBA00023172"/>
    </source>
</evidence>
<reference evidence="4 5" key="1">
    <citation type="journal article" date="2016" name="Int. J. Syst. Evol. Microbiol.">
        <title>Descriptions of Anaerotaenia torta gen. nov., sp. nov. and Anaerocolumna cellulosilytica gen. nov., sp. nov. isolated from a methanogenic reactor of cattle waste.</title>
        <authorList>
            <person name="Uek A."/>
            <person name="Ohtaki Y."/>
            <person name="Kaku N."/>
            <person name="Ueki K."/>
        </authorList>
    </citation>
    <scope>NUCLEOTIDE SEQUENCE [LARGE SCALE GENOMIC DNA]</scope>
    <source>
        <strain evidence="4 5">SN021</strain>
    </source>
</reference>
<dbReference type="PROSITE" id="PS51898">
    <property type="entry name" value="TYR_RECOMBINASE"/>
    <property type="match status" value="1"/>
</dbReference>